<feature type="domain" description="Endonuclease GajA/Old nuclease/RecF-like AAA" evidence="1">
    <location>
        <begin position="25"/>
        <end position="74"/>
    </location>
</feature>
<dbReference type="InterPro" id="IPR051396">
    <property type="entry name" value="Bact_Antivir_Def_Nuclease"/>
</dbReference>
<evidence type="ECO:0000259" key="1">
    <source>
        <dbReference type="Pfam" id="PF13175"/>
    </source>
</evidence>
<dbReference type="InterPro" id="IPR003959">
    <property type="entry name" value="ATPase_AAA_core"/>
</dbReference>
<dbReference type="InterPro" id="IPR041685">
    <property type="entry name" value="AAA_GajA/Old/RecF-like"/>
</dbReference>
<dbReference type="PANTHER" id="PTHR43581:SF4">
    <property type="entry name" value="ATP_GTP PHOSPHATASE"/>
    <property type="match status" value="1"/>
</dbReference>
<evidence type="ECO:0000313" key="3">
    <source>
        <dbReference type="EMBL" id="VFJ75880.1"/>
    </source>
</evidence>
<dbReference type="Pfam" id="PF13175">
    <property type="entry name" value="AAA_15"/>
    <property type="match status" value="1"/>
</dbReference>
<feature type="domain" description="ATPase AAA-type core" evidence="2">
    <location>
        <begin position="248"/>
        <end position="339"/>
    </location>
</feature>
<dbReference type="SUPFAM" id="SSF52540">
    <property type="entry name" value="P-loop containing nucleoside triphosphate hydrolases"/>
    <property type="match status" value="1"/>
</dbReference>
<accession>A0A450U0P5</accession>
<dbReference type="PANTHER" id="PTHR43581">
    <property type="entry name" value="ATP/GTP PHOSPHATASE"/>
    <property type="match status" value="1"/>
</dbReference>
<name>A0A450U0P5_9GAMM</name>
<dbReference type="Pfam" id="PF13304">
    <property type="entry name" value="AAA_21"/>
    <property type="match status" value="1"/>
</dbReference>
<dbReference type="PIRSF" id="PIRSF029347">
    <property type="entry name" value="RecF"/>
    <property type="match status" value="1"/>
</dbReference>
<dbReference type="InterPro" id="IPR027417">
    <property type="entry name" value="P-loop_NTPase"/>
</dbReference>
<gene>
    <name evidence="3" type="ORF">BECKFW1821C_GA0114237_10928</name>
</gene>
<dbReference type="InterPro" id="IPR014555">
    <property type="entry name" value="RecF-like"/>
</dbReference>
<dbReference type="EMBL" id="CAADFE010000092">
    <property type="protein sequence ID" value="VFJ75880.1"/>
    <property type="molecule type" value="Genomic_DNA"/>
</dbReference>
<reference evidence="3" key="1">
    <citation type="submission" date="2019-02" db="EMBL/GenBank/DDBJ databases">
        <authorList>
            <person name="Gruber-Vodicka R. H."/>
            <person name="Seah K. B. B."/>
        </authorList>
    </citation>
    <scope>NUCLEOTIDE SEQUENCE</scope>
    <source>
        <strain evidence="3">BECK_BZ131</strain>
    </source>
</reference>
<organism evidence="3">
    <name type="scientific">Candidatus Kentrum sp. FW</name>
    <dbReference type="NCBI Taxonomy" id="2126338"/>
    <lineage>
        <taxon>Bacteria</taxon>
        <taxon>Pseudomonadati</taxon>
        <taxon>Pseudomonadota</taxon>
        <taxon>Gammaproteobacteria</taxon>
        <taxon>Candidatus Kentrum</taxon>
    </lineage>
</organism>
<evidence type="ECO:0000259" key="2">
    <source>
        <dbReference type="Pfam" id="PF13304"/>
    </source>
</evidence>
<dbReference type="Gene3D" id="3.40.50.300">
    <property type="entry name" value="P-loop containing nucleotide triphosphate hydrolases"/>
    <property type="match status" value="2"/>
</dbReference>
<protein>
    <submittedName>
        <fullName evidence="3">ATPase/GTPase, AAA15 family</fullName>
    </submittedName>
</protein>
<sequence>MAGRSAISIGGWNHRLDDEVEEVLMSFEQISIRNFRAIASLDIDNIKQVNLLTGRNNCGKTSVLEAIFLLAGMSNPQLAVNIHNFRGLILNDNGDFGYLFHGFDFSRNPSITGRLGYQQRTLDIRPIYPTSTGIFEQLSGGYELAEAKPLSSTITTENIPDGLAFDFSVGENSFRAEIKIVPGNPTNSLRVNMGGQVNTTPASGYRESFDTSFINPATITAAPYQRLEAILVRKELAGIIDALREIEPNLRDVRLGTGEKIYADIDGIGRLIPINIMGDGLIRILAILVAISEMKDGVLLIDEIENGLHYTALMPLWKAVFKMIRESNVQLFIATHSDECINAMVRTYQTYHDADMGEDFISLFRIDREGDRHRAYQYDAQTLLAGIGEDFEVR</sequence>
<dbReference type="GO" id="GO:0005524">
    <property type="term" value="F:ATP binding"/>
    <property type="evidence" value="ECO:0007669"/>
    <property type="project" value="InterPro"/>
</dbReference>
<dbReference type="AlphaFoldDB" id="A0A450U0P5"/>
<proteinExistence type="predicted"/>
<dbReference type="GO" id="GO:0016887">
    <property type="term" value="F:ATP hydrolysis activity"/>
    <property type="evidence" value="ECO:0007669"/>
    <property type="project" value="InterPro"/>
</dbReference>